<name>W9QRH8_9ROSA</name>
<evidence type="ECO:0008006" key="3">
    <source>
        <dbReference type="Google" id="ProtNLM"/>
    </source>
</evidence>
<dbReference type="EMBL" id="KE344058">
    <property type="protein sequence ID" value="EXB51971.1"/>
    <property type="molecule type" value="Genomic_DNA"/>
</dbReference>
<sequence>MVSLAADRAILWCSDEKEKSCLLAEPSILWNGRSMARIKPWSIYVHWDHVQIEVRNSWIGLFNLRYNSEGGGASGMIIRSVAMKVGEDDDVAFPIIGLVHSGAFQVVETCGKPAYVQKR</sequence>
<protein>
    <recommendedName>
        <fullName evidence="3">DUF4283 domain-containing protein</fullName>
    </recommendedName>
</protein>
<gene>
    <name evidence="1" type="ORF">L484_019748</name>
</gene>
<evidence type="ECO:0000313" key="1">
    <source>
        <dbReference type="EMBL" id="EXB51971.1"/>
    </source>
</evidence>
<dbReference type="AlphaFoldDB" id="W9QRH8"/>
<evidence type="ECO:0000313" key="2">
    <source>
        <dbReference type="Proteomes" id="UP000030645"/>
    </source>
</evidence>
<reference evidence="2" key="1">
    <citation type="submission" date="2013-01" db="EMBL/GenBank/DDBJ databases">
        <title>Draft Genome Sequence of a Mulberry Tree, Morus notabilis C.K. Schneid.</title>
        <authorList>
            <person name="He N."/>
            <person name="Zhao S."/>
        </authorList>
    </citation>
    <scope>NUCLEOTIDE SEQUENCE</scope>
</reference>
<proteinExistence type="predicted"/>
<dbReference type="Proteomes" id="UP000030645">
    <property type="component" value="Unassembled WGS sequence"/>
</dbReference>
<organism evidence="1 2">
    <name type="scientific">Morus notabilis</name>
    <dbReference type="NCBI Taxonomy" id="981085"/>
    <lineage>
        <taxon>Eukaryota</taxon>
        <taxon>Viridiplantae</taxon>
        <taxon>Streptophyta</taxon>
        <taxon>Embryophyta</taxon>
        <taxon>Tracheophyta</taxon>
        <taxon>Spermatophyta</taxon>
        <taxon>Magnoliopsida</taxon>
        <taxon>eudicotyledons</taxon>
        <taxon>Gunneridae</taxon>
        <taxon>Pentapetalae</taxon>
        <taxon>rosids</taxon>
        <taxon>fabids</taxon>
        <taxon>Rosales</taxon>
        <taxon>Moraceae</taxon>
        <taxon>Moreae</taxon>
        <taxon>Morus</taxon>
    </lineage>
</organism>
<keyword evidence="2" id="KW-1185">Reference proteome</keyword>
<accession>W9QRH8</accession>